<sequence>MLALLLVLPAAGLVAGSGAGSGADSTAYATLPGGSFRSALDYEDIAGNVKVAPFALMKRPVTNGEFLAFVKDNPQWRRDRAPSVMAEPRYLSHWAGPTELGNAASAAQPVVQVSWFAAAAYCEAQGARLPTWNEWEFAAAADETRRDARNDPVWRERILAWYSRPSDTVLPRAGLQTPNAYGVQDLHGLVWEWTDDFSSLLVDADNRNQGDPDNARFCGAGALSMDDRDNYAVLMRVAMLSSLNAPDTTANLGFRCARDLP</sequence>
<gene>
    <name evidence="3" type="ORF">N799_13265</name>
</gene>
<keyword evidence="4" id="KW-1185">Reference proteome</keyword>
<evidence type="ECO:0000313" key="4">
    <source>
        <dbReference type="Proteomes" id="UP000029989"/>
    </source>
</evidence>
<dbReference type="SUPFAM" id="SSF56436">
    <property type="entry name" value="C-type lectin-like"/>
    <property type="match status" value="1"/>
</dbReference>
<dbReference type="PANTHER" id="PTHR23150">
    <property type="entry name" value="SULFATASE MODIFYING FACTOR 1, 2"/>
    <property type="match status" value="1"/>
</dbReference>
<organism evidence="3 4">
    <name type="scientific">Lysobacter arseniciresistens ZS79</name>
    <dbReference type="NCBI Taxonomy" id="913325"/>
    <lineage>
        <taxon>Bacteria</taxon>
        <taxon>Pseudomonadati</taxon>
        <taxon>Pseudomonadota</taxon>
        <taxon>Gammaproteobacteria</taxon>
        <taxon>Lysobacterales</taxon>
        <taxon>Lysobacteraceae</taxon>
        <taxon>Novilysobacter</taxon>
    </lineage>
</organism>
<comment type="caution">
    <text evidence="3">The sequence shown here is derived from an EMBL/GenBank/DDBJ whole genome shotgun (WGS) entry which is preliminary data.</text>
</comment>
<dbReference type="InterPro" id="IPR051043">
    <property type="entry name" value="Sulfatase_Mod_Factor_Kinase"/>
</dbReference>
<evidence type="ECO:0000259" key="2">
    <source>
        <dbReference type="Pfam" id="PF03781"/>
    </source>
</evidence>
<dbReference type="AlphaFoldDB" id="A0A0A0F217"/>
<dbReference type="Proteomes" id="UP000029989">
    <property type="component" value="Unassembled WGS sequence"/>
</dbReference>
<dbReference type="InterPro" id="IPR005532">
    <property type="entry name" value="SUMF_dom"/>
</dbReference>
<proteinExistence type="predicted"/>
<dbReference type="EMBL" id="AVPT01000008">
    <property type="protein sequence ID" value="KGM56834.1"/>
    <property type="molecule type" value="Genomic_DNA"/>
</dbReference>
<dbReference type="PANTHER" id="PTHR23150:SF19">
    <property type="entry name" value="FORMYLGLYCINE-GENERATING ENZYME"/>
    <property type="match status" value="1"/>
</dbReference>
<dbReference type="Gene3D" id="3.90.1580.10">
    <property type="entry name" value="paralog of FGE (formylglycine-generating enzyme)"/>
    <property type="match status" value="1"/>
</dbReference>
<dbReference type="Pfam" id="PF03781">
    <property type="entry name" value="FGE-sulfatase"/>
    <property type="match status" value="1"/>
</dbReference>
<keyword evidence="1" id="KW-0732">Signal</keyword>
<dbReference type="eggNOG" id="COG1262">
    <property type="taxonomic scope" value="Bacteria"/>
</dbReference>
<name>A0A0A0F217_9GAMM</name>
<feature type="signal peptide" evidence="1">
    <location>
        <begin position="1"/>
        <end position="19"/>
    </location>
</feature>
<evidence type="ECO:0000313" key="3">
    <source>
        <dbReference type="EMBL" id="KGM56834.1"/>
    </source>
</evidence>
<protein>
    <submittedName>
        <fullName evidence="3">Signal peptide protein</fullName>
    </submittedName>
</protein>
<dbReference type="InterPro" id="IPR016187">
    <property type="entry name" value="CTDL_fold"/>
</dbReference>
<reference evidence="3 4" key="1">
    <citation type="journal article" date="2015" name="Stand. Genomic Sci.">
        <title>Genomic information of the arsenic-resistant bacterium Lysobacter arseniciresistens type strain ZS79(T) and comparison of Lysobacter draft genomes.</title>
        <authorList>
            <person name="Liu L."/>
            <person name="Zhang S."/>
            <person name="Luo M."/>
            <person name="Wang G."/>
        </authorList>
    </citation>
    <scope>NUCLEOTIDE SEQUENCE [LARGE SCALE GENOMIC DNA]</scope>
    <source>
        <strain evidence="3 4">ZS79</strain>
    </source>
</reference>
<feature type="chain" id="PRO_5001969538" evidence="1">
    <location>
        <begin position="20"/>
        <end position="261"/>
    </location>
</feature>
<accession>A0A0A0F217</accession>
<evidence type="ECO:0000256" key="1">
    <source>
        <dbReference type="SAM" id="SignalP"/>
    </source>
</evidence>
<feature type="domain" description="Sulfatase-modifying factor enzyme-like" evidence="2">
    <location>
        <begin position="30"/>
        <end position="258"/>
    </location>
</feature>
<dbReference type="GO" id="GO:0120147">
    <property type="term" value="F:formylglycine-generating oxidase activity"/>
    <property type="evidence" value="ECO:0007669"/>
    <property type="project" value="TreeGrafter"/>
</dbReference>
<dbReference type="STRING" id="913325.N799_13265"/>
<dbReference type="InterPro" id="IPR042095">
    <property type="entry name" value="SUMF_sf"/>
</dbReference>